<dbReference type="InterPro" id="IPR033856">
    <property type="entry name" value="Trp_halogen"/>
</dbReference>
<reference evidence="2 3" key="1">
    <citation type="submission" date="2018-03" db="EMBL/GenBank/DDBJ databases">
        <title>The draft genome of Sphingosinicella sp. GL-C-18.</title>
        <authorList>
            <person name="Liu L."/>
            <person name="Li L."/>
            <person name="Liang L."/>
            <person name="Zhang X."/>
            <person name="Wang T."/>
        </authorList>
    </citation>
    <scope>NUCLEOTIDE SEQUENCE [LARGE SCALE GENOMIC DNA]</scope>
    <source>
        <strain evidence="2 3">GL-C-18</strain>
    </source>
</reference>
<dbReference type="InterPro" id="IPR050816">
    <property type="entry name" value="Flavin-dep_Halogenase_NPB"/>
</dbReference>
<proteinExistence type="predicted"/>
<dbReference type="Pfam" id="PF04820">
    <property type="entry name" value="Trp_halogenase"/>
    <property type="match status" value="1"/>
</dbReference>
<dbReference type="InterPro" id="IPR006905">
    <property type="entry name" value="Flavin_halogenase"/>
</dbReference>
<evidence type="ECO:0000313" key="2">
    <source>
        <dbReference type="EMBL" id="PSJ38465.1"/>
    </source>
</evidence>
<dbReference type="PANTHER" id="PTHR43747">
    <property type="entry name" value="FAD-BINDING PROTEIN"/>
    <property type="match status" value="1"/>
</dbReference>
<dbReference type="OrthoDB" id="462203at2"/>
<keyword evidence="3" id="KW-1185">Reference proteome</keyword>
<dbReference type="Proteomes" id="UP000241167">
    <property type="component" value="Unassembled WGS sequence"/>
</dbReference>
<accession>A0A2P7QKH7</accession>
<evidence type="ECO:0000256" key="1">
    <source>
        <dbReference type="PIRSR" id="PIRSR011396-2"/>
    </source>
</evidence>
<dbReference type="InterPro" id="IPR036188">
    <property type="entry name" value="FAD/NAD-bd_sf"/>
</dbReference>
<dbReference type="GO" id="GO:0004497">
    <property type="term" value="F:monooxygenase activity"/>
    <property type="evidence" value="ECO:0007669"/>
    <property type="project" value="InterPro"/>
</dbReference>
<gene>
    <name evidence="2" type="ORF">C7I55_18710</name>
</gene>
<sequence>MPPTFVRIAQWPRRLEVPDSRPIRDVVVAGGGIVGWSAAAALRRHLPNVGVTVIADAPAPDALAERIGSTLPSIAAFHGDLGLSEMNAVARTASGYRVGTQFEGWAGNRPAYVHTYGEHGRPFGATSFHLYWHRVRQAGGTASFDTFSPAAELARMGRFVHPQGGPGSILASFEYGLQLNPARYLDLMRAFAVHLGAREHQAKIAQVDVRGEDGFVGGLRLDDGQVVTADLFVDCTGPAARIRSALDAKFEDWSCYLPCDRVILAEGTAPASLPVMDSVVAMSSGWRWQAASPARTSHGLVYASAHLSDSKAERALRVHSGAEPRGPAVAIRIGRRPDPWLRNCVAVGEAAVALEPLEWTNLHVAHSAIDRIVAMMPDRECAPIELAEFNRQSAAEAERIRDFLMLHYVTSDRREPFWRDAAAMRIPDGLAHTLRLFRERGRLPFQEEETFARDSWLSVLFGQGVLPHRADPLTDALPIARIEAAMGQMRDSIRAMASPLPTHADYLGNMMRRAVR</sequence>
<name>A0A2P7QKH7_9SPHN</name>
<comment type="caution">
    <text evidence="2">The sequence shown here is derived from an EMBL/GenBank/DDBJ whole genome shotgun (WGS) entry which is preliminary data.</text>
</comment>
<organism evidence="2 3">
    <name type="scientific">Allosphingosinicella deserti</name>
    <dbReference type="NCBI Taxonomy" id="2116704"/>
    <lineage>
        <taxon>Bacteria</taxon>
        <taxon>Pseudomonadati</taxon>
        <taxon>Pseudomonadota</taxon>
        <taxon>Alphaproteobacteria</taxon>
        <taxon>Sphingomonadales</taxon>
        <taxon>Sphingomonadaceae</taxon>
        <taxon>Allosphingosinicella</taxon>
    </lineage>
</organism>
<dbReference type="SUPFAM" id="SSF51905">
    <property type="entry name" value="FAD/NAD(P)-binding domain"/>
    <property type="match status" value="1"/>
</dbReference>
<feature type="binding site" evidence="1">
    <location>
        <position position="358"/>
    </location>
    <ligand>
        <name>L-tryptophan</name>
        <dbReference type="ChEBI" id="CHEBI:57912"/>
    </ligand>
</feature>
<protein>
    <submittedName>
        <fullName evidence="2">Tryptophan halogenase</fullName>
    </submittedName>
</protein>
<dbReference type="PANTHER" id="PTHR43747:SF4">
    <property type="entry name" value="FLAVIN-DEPENDENT TRYPTOPHAN HALOGENASE"/>
    <property type="match status" value="1"/>
</dbReference>
<dbReference type="EMBL" id="PXYI01000006">
    <property type="protein sequence ID" value="PSJ38465.1"/>
    <property type="molecule type" value="Genomic_DNA"/>
</dbReference>
<dbReference type="AlphaFoldDB" id="A0A2P7QKH7"/>
<dbReference type="Gene3D" id="3.50.50.60">
    <property type="entry name" value="FAD/NAD(P)-binding domain"/>
    <property type="match status" value="1"/>
</dbReference>
<evidence type="ECO:0000313" key="3">
    <source>
        <dbReference type="Proteomes" id="UP000241167"/>
    </source>
</evidence>
<dbReference type="PIRSF" id="PIRSF011396">
    <property type="entry name" value="Trp_halogenase"/>
    <property type="match status" value="1"/>
</dbReference>